<dbReference type="Proteomes" id="UP000510660">
    <property type="component" value="Chromosome"/>
</dbReference>
<organism evidence="3 4">
    <name type="scientific">Lactobacillus crispatus</name>
    <dbReference type="NCBI Taxonomy" id="47770"/>
    <lineage>
        <taxon>Bacteria</taxon>
        <taxon>Bacillati</taxon>
        <taxon>Bacillota</taxon>
        <taxon>Bacilli</taxon>
        <taxon>Lactobacillales</taxon>
        <taxon>Lactobacillaceae</taxon>
        <taxon>Lactobacillus</taxon>
    </lineage>
</organism>
<dbReference type="Gene3D" id="3.40.50.2000">
    <property type="entry name" value="Glycogen Phosphorylase B"/>
    <property type="match status" value="2"/>
</dbReference>
<keyword evidence="3" id="KW-0808">Transferase</keyword>
<accession>A0A7H9EB91</accession>
<dbReference type="SUPFAM" id="SSF53756">
    <property type="entry name" value="UDP-Glycosyltransferase/glycogen phosphorylase"/>
    <property type="match status" value="1"/>
</dbReference>
<dbReference type="AlphaFoldDB" id="A0A7H9EB91"/>
<sequence length="358" mass="41067">MKILLINTVNLEANGISTFIINIAKQLVNKNLDVTILAPNEVDSNLMKSLKNDGIHLKEISGRSSNLINYFIKLKRYLSYEKFDVVHVNGNSTTMAIELLAAKLAGVKLRIAHSHNTTTEHLFVNKLLRPIFEYSVNGRLACNDAAGKWLFKRKKFSIIRNGIDLDKYKYSLEQRKKIREKLGIKSNQKLLGHIGYFNYQKNQIFLVHVLKMLPNDYKLIFIGEGDDLENVKAEVDKYNLKDRIIFTGNITNVSDYLSAIDLFLLPSRFEGQPFVLIESSASGLKNIVSDRVSVETNLCKNNIYVNLTNIDAWVNAIKEATVSDRYECCLKYSSILKNRGYDNYKNVYKVLNFYRKML</sequence>
<dbReference type="PANTHER" id="PTHR12526">
    <property type="entry name" value="GLYCOSYLTRANSFERASE"/>
    <property type="match status" value="1"/>
</dbReference>
<dbReference type="PANTHER" id="PTHR12526:SF630">
    <property type="entry name" value="GLYCOSYLTRANSFERASE"/>
    <property type="match status" value="1"/>
</dbReference>
<dbReference type="Pfam" id="PF13439">
    <property type="entry name" value="Glyco_transf_4"/>
    <property type="match status" value="1"/>
</dbReference>
<evidence type="ECO:0000313" key="3">
    <source>
        <dbReference type="EMBL" id="QLL74729.1"/>
    </source>
</evidence>
<dbReference type="InterPro" id="IPR028098">
    <property type="entry name" value="Glyco_trans_4-like_N"/>
</dbReference>
<dbReference type="RefSeq" id="WP_180861013.1">
    <property type="nucleotide sequence ID" value="NZ_CP047415.1"/>
</dbReference>
<protein>
    <submittedName>
        <fullName evidence="3">Glycosyltransferase</fullName>
    </submittedName>
</protein>
<evidence type="ECO:0000259" key="2">
    <source>
        <dbReference type="Pfam" id="PF13439"/>
    </source>
</evidence>
<feature type="domain" description="Glycosyl transferase family 1" evidence="1">
    <location>
        <begin position="175"/>
        <end position="320"/>
    </location>
</feature>
<dbReference type="EMBL" id="CP047415">
    <property type="protein sequence ID" value="QLL74729.1"/>
    <property type="molecule type" value="Genomic_DNA"/>
</dbReference>
<gene>
    <name evidence="3" type="ORF">GTO85_10510</name>
</gene>
<dbReference type="Pfam" id="PF00534">
    <property type="entry name" value="Glycos_transf_1"/>
    <property type="match status" value="1"/>
</dbReference>
<dbReference type="InterPro" id="IPR001296">
    <property type="entry name" value="Glyco_trans_1"/>
</dbReference>
<proteinExistence type="predicted"/>
<name>A0A7H9EB91_9LACO</name>
<feature type="domain" description="Glycosyltransferase subfamily 4-like N-terminal" evidence="2">
    <location>
        <begin position="14"/>
        <end position="167"/>
    </location>
</feature>
<evidence type="ECO:0000259" key="1">
    <source>
        <dbReference type="Pfam" id="PF00534"/>
    </source>
</evidence>
<dbReference type="GO" id="GO:0016757">
    <property type="term" value="F:glycosyltransferase activity"/>
    <property type="evidence" value="ECO:0007669"/>
    <property type="project" value="InterPro"/>
</dbReference>
<reference evidence="3 4" key="1">
    <citation type="submission" date="2020-01" db="EMBL/GenBank/DDBJ databases">
        <title>Complete and circular genome sequences of six lactobacillus isolates from horses.</title>
        <authorList>
            <person name="Hassan H.M."/>
        </authorList>
    </citation>
    <scope>NUCLEOTIDE SEQUENCE [LARGE SCALE GENOMIC DNA]</scope>
    <source>
        <strain evidence="3 4">1D</strain>
    </source>
</reference>
<evidence type="ECO:0000313" key="4">
    <source>
        <dbReference type="Proteomes" id="UP000510660"/>
    </source>
</evidence>